<feature type="domain" description="MBD" evidence="7">
    <location>
        <begin position="237"/>
        <end position="318"/>
    </location>
</feature>
<evidence type="ECO:0000256" key="5">
    <source>
        <dbReference type="ARBA" id="ARBA00023242"/>
    </source>
</evidence>
<evidence type="ECO:0000256" key="6">
    <source>
        <dbReference type="SAM" id="MobiDB-lite"/>
    </source>
</evidence>
<evidence type="ECO:0000256" key="3">
    <source>
        <dbReference type="ARBA" id="ARBA00023125"/>
    </source>
</evidence>
<dbReference type="InterPro" id="IPR016177">
    <property type="entry name" value="DNA-bd_dom_sf"/>
</dbReference>
<dbReference type="EMBL" id="CM000786">
    <property type="protein sequence ID" value="AQK43037.1"/>
    <property type="molecule type" value="Genomic_DNA"/>
</dbReference>
<organism evidence="8">
    <name type="scientific">Zea mays</name>
    <name type="common">Maize</name>
    <dbReference type="NCBI Taxonomy" id="4577"/>
    <lineage>
        <taxon>Eukaryota</taxon>
        <taxon>Viridiplantae</taxon>
        <taxon>Streptophyta</taxon>
        <taxon>Embryophyta</taxon>
        <taxon>Tracheophyta</taxon>
        <taxon>Spermatophyta</taxon>
        <taxon>Magnoliopsida</taxon>
        <taxon>Liliopsida</taxon>
        <taxon>Poales</taxon>
        <taxon>Poaceae</taxon>
        <taxon>PACMAD clade</taxon>
        <taxon>Panicoideae</taxon>
        <taxon>Andropogonodae</taxon>
        <taxon>Andropogoneae</taxon>
        <taxon>Tripsacinae</taxon>
        <taxon>Zea</taxon>
    </lineage>
</organism>
<sequence>MVETRRSARRSGSGSLPADGAPSEPASSSPATSLPPRENNGLVISNDNTLKQTVEVEKQGRQGKEVLVVHELDESNEDSGSLDEPPGWLPDGWTMEVCQEDNGSIYKYYTSPMSGYMFTSKMETLHYLFSGVEERMLELQASAEDNELHESHTWLPRGWVIEVRAGGKKMDKMYKVDRCRGYMSWRVSLCLLQFYVHLPTGQRFLSKAEVLHFVNKGMVSTCDMDVLCDTSTDDNILAHVEFNPDGLPDGWVKETISRKFNDGIRKDQYYTDPVSHRVFRTLKSVLSYLGTGEISRHSYLPRRNVIDMYSFDKCADLPKSMVKRLKAKGQAKKKFMRAQVLDKDLSNGQTSNHCEGAIGLTQSDPEGDKFGSMEAACEKGTSSETMKQRIGRPKKILKQTNDSISDRDKGSHQEHIEAKEEVDICGGKDLTHLKTLERTEAQNSTMITKEVNNNDTAEKNLSKIEGDNSDLEPGYFAFHILTDAQNFYAMKHWFARNSYKNAAICVINYEAIILEKLPKYTIRQLYLPEEFRVLIRSIKRPTENTRMKYLSLFSPSHFVIPEIFKYLNLDASTTLEYICTHIRIIEYRLICRKLI</sequence>
<dbReference type="InterPro" id="IPR038945">
    <property type="entry name" value="MBD13-like"/>
</dbReference>
<accession>A0A1D6J525</accession>
<keyword evidence="3" id="KW-0238">DNA-binding</keyword>
<reference evidence="8" key="1">
    <citation type="submission" date="2015-12" db="EMBL/GenBank/DDBJ databases">
        <title>Update maize B73 reference genome by single molecule sequencing technologies.</title>
        <authorList>
            <consortium name="Maize Genome Sequencing Project"/>
            <person name="Ware D."/>
        </authorList>
    </citation>
    <scope>NUCLEOTIDE SEQUENCE</scope>
    <source>
        <tissue evidence="8">Seedling</tissue>
    </source>
</reference>
<evidence type="ECO:0000256" key="2">
    <source>
        <dbReference type="ARBA" id="ARBA00023015"/>
    </source>
</evidence>
<dbReference type="GO" id="GO:0005634">
    <property type="term" value="C:nucleus"/>
    <property type="evidence" value="ECO:0007669"/>
    <property type="project" value="UniProtKB-SubCell"/>
</dbReference>
<evidence type="ECO:0000256" key="4">
    <source>
        <dbReference type="ARBA" id="ARBA00023163"/>
    </source>
</evidence>
<feature type="domain" description="MBD" evidence="7">
    <location>
        <begin position="145"/>
        <end position="235"/>
    </location>
</feature>
<feature type="compositionally biased region" description="Low complexity" evidence="6">
    <location>
        <begin position="10"/>
        <end position="36"/>
    </location>
</feature>
<dbReference type="Gene3D" id="3.30.890.10">
    <property type="entry name" value="Methyl-cpg-binding Protein 2, Chain A"/>
    <property type="match status" value="3"/>
</dbReference>
<dbReference type="PANTHER" id="PTHR34067:SF9">
    <property type="entry name" value="OS04G0266400 PROTEIN"/>
    <property type="match status" value="1"/>
</dbReference>
<dbReference type="PROSITE" id="PS50982">
    <property type="entry name" value="MBD"/>
    <property type="match status" value="3"/>
</dbReference>
<dbReference type="ExpressionAtlas" id="A0A1D6J525">
    <property type="expression patterns" value="baseline and differential"/>
</dbReference>
<dbReference type="FunCoup" id="A0A1D6J525">
    <property type="interactions" value="17"/>
</dbReference>
<keyword evidence="2" id="KW-0805">Transcription regulation</keyword>
<dbReference type="SUPFAM" id="SSF54171">
    <property type="entry name" value="DNA-binding domain"/>
    <property type="match status" value="3"/>
</dbReference>
<dbReference type="InterPro" id="IPR001739">
    <property type="entry name" value="Methyl_CpG_DNA-bd"/>
</dbReference>
<dbReference type="AlphaFoldDB" id="A0A1D6J525"/>
<protein>
    <submittedName>
        <fullName evidence="8">Methyl binding domain113</fullName>
    </submittedName>
</protein>
<dbReference type="PANTHER" id="PTHR34067">
    <property type="entry name" value="OS04G0193200 PROTEIN"/>
    <property type="match status" value="1"/>
</dbReference>
<dbReference type="GO" id="GO:0003677">
    <property type="term" value="F:DNA binding"/>
    <property type="evidence" value="ECO:0007669"/>
    <property type="project" value="UniProtKB-KW"/>
</dbReference>
<dbReference type="IntAct" id="A0A1D6J525">
    <property type="interactions" value="1"/>
</dbReference>
<feature type="domain" description="MBD" evidence="7">
    <location>
        <begin position="79"/>
        <end position="144"/>
    </location>
</feature>
<dbReference type="STRING" id="4577.A0A1D6J525"/>
<feature type="region of interest" description="Disordered" evidence="6">
    <location>
        <begin position="1"/>
        <end position="48"/>
    </location>
</feature>
<dbReference type="InParanoid" id="A0A1D6J525"/>
<keyword evidence="4" id="KW-0804">Transcription</keyword>
<comment type="subcellular location">
    <subcellularLocation>
        <location evidence="1">Nucleus</location>
    </subcellularLocation>
</comment>
<evidence type="ECO:0000313" key="8">
    <source>
        <dbReference type="EMBL" id="AQK43037.1"/>
    </source>
</evidence>
<proteinExistence type="predicted"/>
<name>A0A1D6J525_MAIZE</name>
<gene>
    <name evidence="8" type="ORF">ZEAMMB73_Zm00001d025128</name>
</gene>
<evidence type="ECO:0000259" key="7">
    <source>
        <dbReference type="PROSITE" id="PS50982"/>
    </source>
</evidence>
<keyword evidence="5" id="KW-0539">Nucleus</keyword>
<evidence type="ECO:0000256" key="1">
    <source>
        <dbReference type="ARBA" id="ARBA00004123"/>
    </source>
</evidence>